<name>A0A1Z5SL98_HORWE</name>
<evidence type="ECO:0000313" key="2">
    <source>
        <dbReference type="Proteomes" id="UP000194280"/>
    </source>
</evidence>
<accession>A0A1Z5SL98</accession>
<gene>
    <name evidence="1" type="ORF">BTJ68_15563</name>
</gene>
<dbReference type="AlphaFoldDB" id="A0A1Z5SL98"/>
<comment type="caution">
    <text evidence="1">The sequence shown here is derived from an EMBL/GenBank/DDBJ whole genome shotgun (WGS) entry which is preliminary data.</text>
</comment>
<reference evidence="1 2" key="1">
    <citation type="submission" date="2017-01" db="EMBL/GenBank/DDBJ databases">
        <title>The recent genome duplication of the halophilic yeast Hortaea werneckii: insights from long-read sequencing.</title>
        <authorList>
            <person name="Sinha S."/>
            <person name="Flibotte S."/>
            <person name="Neira M."/>
            <person name="Lenassi M."/>
            <person name="Gostincar C."/>
            <person name="Stajich J.E."/>
            <person name="Nislow C.E."/>
        </authorList>
    </citation>
    <scope>NUCLEOTIDE SEQUENCE [LARGE SCALE GENOMIC DNA]</scope>
    <source>
        <strain evidence="1 2">EXF-2000</strain>
    </source>
</reference>
<protein>
    <submittedName>
        <fullName evidence="1">Uncharacterized protein</fullName>
    </submittedName>
</protein>
<dbReference type="Proteomes" id="UP000194280">
    <property type="component" value="Unassembled WGS sequence"/>
</dbReference>
<dbReference type="InParanoid" id="A0A1Z5SL98"/>
<dbReference type="EMBL" id="MUNK01000522">
    <property type="protein sequence ID" value="OTA15095.1"/>
    <property type="molecule type" value="Genomic_DNA"/>
</dbReference>
<sequence>MGVVKSIELCGSSSGGIKYKNSPMIAQERRRVRDKSVFEKSGMCGHSEEWQGSMGTGRLMSSNGHSRRPLAVRLIRKVACSMAFHEAIVPRSSILRARKL</sequence>
<evidence type="ECO:0000313" key="1">
    <source>
        <dbReference type="EMBL" id="OTA15095.1"/>
    </source>
</evidence>
<keyword evidence="2" id="KW-1185">Reference proteome</keyword>
<organism evidence="1 2">
    <name type="scientific">Hortaea werneckii EXF-2000</name>
    <dbReference type="NCBI Taxonomy" id="1157616"/>
    <lineage>
        <taxon>Eukaryota</taxon>
        <taxon>Fungi</taxon>
        <taxon>Dikarya</taxon>
        <taxon>Ascomycota</taxon>
        <taxon>Pezizomycotina</taxon>
        <taxon>Dothideomycetes</taxon>
        <taxon>Dothideomycetidae</taxon>
        <taxon>Mycosphaerellales</taxon>
        <taxon>Teratosphaeriaceae</taxon>
        <taxon>Hortaea</taxon>
    </lineage>
</organism>
<proteinExistence type="predicted"/>
<dbReference type="VEuPathDB" id="FungiDB:BTJ68_15563"/>